<evidence type="ECO:0000256" key="1">
    <source>
        <dbReference type="SAM" id="MobiDB-lite"/>
    </source>
</evidence>
<dbReference type="RefSeq" id="XP_014145261.1">
    <property type="nucleotide sequence ID" value="XM_014289786.1"/>
</dbReference>
<reference evidence="2 3" key="1">
    <citation type="submission" date="2011-02" db="EMBL/GenBank/DDBJ databases">
        <title>The Genome Sequence of Sphaeroforma arctica JP610.</title>
        <authorList>
            <consortium name="The Broad Institute Genome Sequencing Platform"/>
            <person name="Russ C."/>
            <person name="Cuomo C."/>
            <person name="Young S.K."/>
            <person name="Zeng Q."/>
            <person name="Gargeya S."/>
            <person name="Alvarado L."/>
            <person name="Berlin A."/>
            <person name="Chapman S.B."/>
            <person name="Chen Z."/>
            <person name="Freedman E."/>
            <person name="Gellesch M."/>
            <person name="Goldberg J."/>
            <person name="Griggs A."/>
            <person name="Gujja S."/>
            <person name="Heilman E."/>
            <person name="Heiman D."/>
            <person name="Howarth C."/>
            <person name="Mehta T."/>
            <person name="Neiman D."/>
            <person name="Pearson M."/>
            <person name="Roberts A."/>
            <person name="Saif S."/>
            <person name="Shea T."/>
            <person name="Shenoy N."/>
            <person name="Sisk P."/>
            <person name="Stolte C."/>
            <person name="Sykes S."/>
            <person name="White J."/>
            <person name="Yandava C."/>
            <person name="Burger G."/>
            <person name="Gray M.W."/>
            <person name="Holland P.W.H."/>
            <person name="King N."/>
            <person name="Lang F.B.F."/>
            <person name="Roger A.J."/>
            <person name="Ruiz-Trillo I."/>
            <person name="Haas B."/>
            <person name="Nusbaum C."/>
            <person name="Birren B."/>
        </authorList>
    </citation>
    <scope>NUCLEOTIDE SEQUENCE [LARGE SCALE GENOMIC DNA]</scope>
    <source>
        <strain evidence="2 3">JP610</strain>
    </source>
</reference>
<keyword evidence="3" id="KW-1185">Reference proteome</keyword>
<sequence length="52" mass="6198">MNGLPDFDRSAVPQRRPKENKMKDGKGNYEKLRNLNPTDKWHSSQFKRPKKQ</sequence>
<evidence type="ECO:0000313" key="2">
    <source>
        <dbReference type="EMBL" id="KNC71359.1"/>
    </source>
</evidence>
<dbReference type="GeneID" id="25916610"/>
<feature type="non-terminal residue" evidence="2">
    <location>
        <position position="52"/>
    </location>
</feature>
<dbReference type="AlphaFoldDB" id="A0A0L0F425"/>
<accession>A0A0L0F425</accession>
<feature type="region of interest" description="Disordered" evidence="1">
    <location>
        <begin position="1"/>
        <end position="52"/>
    </location>
</feature>
<evidence type="ECO:0000313" key="3">
    <source>
        <dbReference type="Proteomes" id="UP000054560"/>
    </source>
</evidence>
<name>A0A0L0F425_9EUKA</name>
<organism evidence="2 3">
    <name type="scientific">Sphaeroforma arctica JP610</name>
    <dbReference type="NCBI Taxonomy" id="667725"/>
    <lineage>
        <taxon>Eukaryota</taxon>
        <taxon>Ichthyosporea</taxon>
        <taxon>Ichthyophonida</taxon>
        <taxon>Sphaeroforma</taxon>
    </lineage>
</organism>
<proteinExistence type="predicted"/>
<feature type="compositionally biased region" description="Basic and acidic residues" evidence="1">
    <location>
        <begin position="16"/>
        <end position="33"/>
    </location>
</feature>
<protein>
    <submittedName>
        <fullName evidence="2">Uncharacterized protein</fullName>
    </submittedName>
</protein>
<dbReference type="EMBL" id="KQ248946">
    <property type="protein sequence ID" value="KNC71359.1"/>
    <property type="molecule type" value="Genomic_DNA"/>
</dbReference>
<gene>
    <name evidence="2" type="ORF">SARC_16106</name>
</gene>
<dbReference type="Proteomes" id="UP000054560">
    <property type="component" value="Unassembled WGS sequence"/>
</dbReference>